<dbReference type="PANTHER" id="PTHR43968:SF6">
    <property type="entry name" value="GLUTATHIONE S-TRANSFERASE OMEGA"/>
    <property type="match status" value="1"/>
</dbReference>
<keyword evidence="5" id="KW-0808">Transferase</keyword>
<dbReference type="EC" id="1.20.4.2" evidence="5"/>
<evidence type="ECO:0000313" key="8">
    <source>
        <dbReference type="EnsemblMetazoa" id="Aqu2.1.42574_001"/>
    </source>
</evidence>
<dbReference type="InterPro" id="IPR036282">
    <property type="entry name" value="Glutathione-S-Trfase_C_sf"/>
</dbReference>
<evidence type="ECO:0000256" key="2">
    <source>
        <dbReference type="ARBA" id="ARBA00023002"/>
    </source>
</evidence>
<dbReference type="SFLD" id="SFLDS00019">
    <property type="entry name" value="Glutathione_Transferase_(cytos"/>
    <property type="match status" value="1"/>
</dbReference>
<dbReference type="Proteomes" id="UP000007879">
    <property type="component" value="Unassembled WGS sequence"/>
</dbReference>
<dbReference type="GO" id="GO:0005737">
    <property type="term" value="C:cytoplasm"/>
    <property type="evidence" value="ECO:0007669"/>
    <property type="project" value="InterPro"/>
</dbReference>
<dbReference type="STRING" id="400682.A0A1X7VRS3"/>
<dbReference type="InterPro" id="IPR004045">
    <property type="entry name" value="Glutathione_S-Trfase_N"/>
</dbReference>
<feature type="domain" description="GST N-terminal" evidence="6">
    <location>
        <begin position="15"/>
        <end position="94"/>
    </location>
</feature>
<dbReference type="PROSITE" id="PS50404">
    <property type="entry name" value="GST_NTER"/>
    <property type="match status" value="1"/>
</dbReference>
<dbReference type="SUPFAM" id="SSF52833">
    <property type="entry name" value="Thioredoxin-like"/>
    <property type="match status" value="1"/>
</dbReference>
<dbReference type="OMA" id="LDDTYPG"/>
<dbReference type="GO" id="GO:0006749">
    <property type="term" value="P:glutathione metabolic process"/>
    <property type="evidence" value="ECO:0007669"/>
    <property type="project" value="UniProtKB-UniRule"/>
</dbReference>
<dbReference type="OrthoDB" id="4951845at2759"/>
<dbReference type="EnsemblMetazoa" id="XM_003382931.3">
    <property type="protein sequence ID" value="XP_003382979.1"/>
    <property type="gene ID" value="LOC100641617"/>
</dbReference>
<evidence type="ECO:0000256" key="5">
    <source>
        <dbReference type="RuleBase" id="RU368071"/>
    </source>
</evidence>
<dbReference type="PANTHER" id="PTHR43968">
    <property type="match status" value="1"/>
</dbReference>
<keyword evidence="9" id="KW-1185">Reference proteome</keyword>
<dbReference type="Pfam" id="PF13417">
    <property type="entry name" value="GST_N_3"/>
    <property type="match status" value="1"/>
</dbReference>
<comment type="similarity">
    <text evidence="1 5">Belongs to the GST superfamily. Omega family.</text>
</comment>
<evidence type="ECO:0000313" key="9">
    <source>
        <dbReference type="Proteomes" id="UP000007879"/>
    </source>
</evidence>
<dbReference type="SFLD" id="SFLDG00358">
    <property type="entry name" value="Main_(cytGST)"/>
    <property type="match status" value="1"/>
</dbReference>
<dbReference type="Pfam" id="PF14497">
    <property type="entry name" value="GST_C_3"/>
    <property type="match status" value="1"/>
</dbReference>
<proteinExistence type="inferred from homology"/>
<dbReference type="PRINTS" id="PR01625">
    <property type="entry name" value="GSTRNSFRASEO"/>
</dbReference>
<dbReference type="EC" id="2.5.1.18" evidence="5"/>
<comment type="function">
    <text evidence="5">Exhibits glutathione-dependent thiol transferase activity. Has high dehydroascorbate reductase activity and may contribute to the recycling of ascorbic acid. Participates in the biotransformation of inorganic arsenic and reduces monomethylarsonic acid (MMA).</text>
</comment>
<reference evidence="8" key="2">
    <citation type="submission" date="2017-05" db="UniProtKB">
        <authorList>
            <consortium name="EnsemblMetazoa"/>
        </authorList>
    </citation>
    <scope>IDENTIFICATION</scope>
</reference>
<sequence>MSLIRTRPEEKGADIPLRIYSNPICPYAQRARLIAAFKGVKHEIINVHLKEKPQWYLDDINPYGLVPTIEHNGHLIRESLVTFEYIDEVFGDSHSWPTDPYKKAQAKLLLSDFGDRFTPNYYKYYRNAQDENTPKLLQKYFKSVEELIAQNGGPFIFGKNVSAIDLLIWPWFERLPALFTHAPELKTLYSVDSVPLLIKWDAAMRETDAVKSTITPAERMTAFLANALSNGGKHDYSLLNIDGLKIYTKETE</sequence>
<dbReference type="KEGG" id="aqu:100641617"/>
<dbReference type="InterPro" id="IPR036249">
    <property type="entry name" value="Thioredoxin-like_sf"/>
</dbReference>
<name>A0A1X7VRS3_AMPQE</name>
<dbReference type="eggNOG" id="KOG0406">
    <property type="taxonomic scope" value="Eukaryota"/>
</dbReference>
<feature type="domain" description="GST C-terminal" evidence="7">
    <location>
        <begin position="99"/>
        <end position="223"/>
    </location>
</feature>
<dbReference type="GO" id="GO:0050610">
    <property type="term" value="F:methylarsonate reductase activity"/>
    <property type="evidence" value="ECO:0007669"/>
    <property type="project" value="UniProtKB-UniRule"/>
</dbReference>
<dbReference type="InParanoid" id="A0A1X7VRS3"/>
<dbReference type="GO" id="GO:0045174">
    <property type="term" value="F:glutathione dehydrogenase (ascorbate) activity"/>
    <property type="evidence" value="ECO:0007669"/>
    <property type="project" value="UniProtKB-UniRule"/>
</dbReference>
<dbReference type="InterPro" id="IPR010987">
    <property type="entry name" value="Glutathione-S-Trfase_C-like"/>
</dbReference>
<dbReference type="GO" id="GO:0004364">
    <property type="term" value="F:glutathione transferase activity"/>
    <property type="evidence" value="ECO:0007669"/>
    <property type="project" value="UniProtKB-UniRule"/>
</dbReference>
<reference evidence="9" key="1">
    <citation type="journal article" date="2010" name="Nature">
        <title>The Amphimedon queenslandica genome and the evolution of animal complexity.</title>
        <authorList>
            <person name="Srivastava M."/>
            <person name="Simakov O."/>
            <person name="Chapman J."/>
            <person name="Fahey B."/>
            <person name="Gauthier M.E."/>
            <person name="Mitros T."/>
            <person name="Richards G.S."/>
            <person name="Conaco C."/>
            <person name="Dacre M."/>
            <person name="Hellsten U."/>
            <person name="Larroux C."/>
            <person name="Putnam N.H."/>
            <person name="Stanke M."/>
            <person name="Adamska M."/>
            <person name="Darling A."/>
            <person name="Degnan S.M."/>
            <person name="Oakley T.H."/>
            <person name="Plachetzki D.C."/>
            <person name="Zhai Y."/>
            <person name="Adamski M."/>
            <person name="Calcino A."/>
            <person name="Cummins S.F."/>
            <person name="Goodstein D.M."/>
            <person name="Harris C."/>
            <person name="Jackson D.J."/>
            <person name="Leys S.P."/>
            <person name="Shu S."/>
            <person name="Woodcroft B.J."/>
            <person name="Vervoort M."/>
            <person name="Kosik K.S."/>
            <person name="Manning G."/>
            <person name="Degnan B.M."/>
            <person name="Rokhsar D.S."/>
        </authorList>
    </citation>
    <scope>NUCLEOTIDE SEQUENCE [LARGE SCALE GENOMIC DNA]</scope>
</reference>
<evidence type="ECO:0000256" key="1">
    <source>
        <dbReference type="ARBA" id="ARBA00011067"/>
    </source>
</evidence>
<accession>A0A1X7VRS3</accession>
<dbReference type="EC" id="1.8.5.1" evidence="5"/>
<dbReference type="SUPFAM" id="SSF47616">
    <property type="entry name" value="GST C-terminal domain-like"/>
    <property type="match status" value="1"/>
</dbReference>
<evidence type="ECO:0000259" key="7">
    <source>
        <dbReference type="PROSITE" id="PS50405"/>
    </source>
</evidence>
<dbReference type="InterPro" id="IPR050983">
    <property type="entry name" value="GST_Omega/HSP26"/>
</dbReference>
<dbReference type="PROSITE" id="PS50405">
    <property type="entry name" value="GST_CTER"/>
    <property type="match status" value="1"/>
</dbReference>
<keyword evidence="2 5" id="KW-0560">Oxidoreductase</keyword>
<dbReference type="AlphaFoldDB" id="A0A1X7VRS3"/>
<protein>
    <recommendedName>
        <fullName evidence="5">Glutathione S-transferase omega</fullName>
        <shortName evidence="5">GSTO</shortName>
        <ecNumber evidence="5">1.20.4.2</ecNumber>
        <ecNumber evidence="5">1.8.5.1</ecNumber>
        <ecNumber evidence="5">2.5.1.18</ecNumber>
    </recommendedName>
    <alternativeName>
        <fullName evidence="5">Glutathione-dependent dehydroascorbate reductase</fullName>
    </alternativeName>
    <alternativeName>
        <fullName evidence="5">Monomethylarsonic acid reductase</fullName>
    </alternativeName>
</protein>
<comment type="catalytic activity">
    <reaction evidence="5">
        <text>RX + glutathione = an S-substituted glutathione + a halide anion + H(+)</text>
        <dbReference type="Rhea" id="RHEA:16437"/>
        <dbReference type="ChEBI" id="CHEBI:15378"/>
        <dbReference type="ChEBI" id="CHEBI:16042"/>
        <dbReference type="ChEBI" id="CHEBI:17792"/>
        <dbReference type="ChEBI" id="CHEBI:57925"/>
        <dbReference type="ChEBI" id="CHEBI:90779"/>
        <dbReference type="EC" id="2.5.1.18"/>
    </reaction>
</comment>
<dbReference type="Gene3D" id="1.20.1050.10">
    <property type="match status" value="1"/>
</dbReference>
<dbReference type="EnsemblMetazoa" id="Aqu2.1.42574_001">
    <property type="protein sequence ID" value="Aqu2.1.42574_001"/>
    <property type="gene ID" value="Aqu2.1.42574"/>
</dbReference>
<dbReference type="InterPro" id="IPR040079">
    <property type="entry name" value="Glutathione_S-Trfase"/>
</dbReference>
<comment type="catalytic activity">
    <reaction evidence="3 5">
        <text>methylarsonate + 2 glutathione + H(+) = methylarsonous acid + glutathione disulfide + H2O</text>
        <dbReference type="Rhea" id="RHEA:15969"/>
        <dbReference type="ChEBI" id="CHEBI:15377"/>
        <dbReference type="ChEBI" id="CHEBI:15378"/>
        <dbReference type="ChEBI" id="CHEBI:17826"/>
        <dbReference type="ChEBI" id="CHEBI:33409"/>
        <dbReference type="ChEBI" id="CHEBI:57925"/>
        <dbReference type="ChEBI" id="CHEBI:58297"/>
        <dbReference type="EC" id="1.20.4.2"/>
    </reaction>
</comment>
<dbReference type="InterPro" id="IPR005442">
    <property type="entry name" value="GST_omega"/>
</dbReference>
<gene>
    <name evidence="8" type="primary">100641617</name>
</gene>
<dbReference type="Gene3D" id="3.40.30.10">
    <property type="entry name" value="Glutaredoxin"/>
    <property type="match status" value="1"/>
</dbReference>
<dbReference type="FunFam" id="3.40.30.10:FF:000123">
    <property type="entry name" value="Glutathione transferase o1"/>
    <property type="match status" value="1"/>
</dbReference>
<organism evidence="8">
    <name type="scientific">Amphimedon queenslandica</name>
    <name type="common">Sponge</name>
    <dbReference type="NCBI Taxonomy" id="400682"/>
    <lineage>
        <taxon>Eukaryota</taxon>
        <taxon>Metazoa</taxon>
        <taxon>Porifera</taxon>
        <taxon>Demospongiae</taxon>
        <taxon>Heteroscleromorpha</taxon>
        <taxon>Haplosclerida</taxon>
        <taxon>Niphatidae</taxon>
        <taxon>Amphimedon</taxon>
    </lineage>
</organism>
<dbReference type="InterPro" id="IPR004046">
    <property type="entry name" value="GST_C"/>
</dbReference>
<comment type="catalytic activity">
    <reaction evidence="4 5">
        <text>L-dehydroascorbate + 2 glutathione = glutathione disulfide + L-ascorbate</text>
        <dbReference type="Rhea" id="RHEA:24424"/>
        <dbReference type="ChEBI" id="CHEBI:38290"/>
        <dbReference type="ChEBI" id="CHEBI:57925"/>
        <dbReference type="ChEBI" id="CHEBI:58297"/>
        <dbReference type="ChEBI" id="CHEBI:58539"/>
        <dbReference type="EC" id="1.8.5.1"/>
    </reaction>
</comment>
<dbReference type="FunFam" id="1.20.1050.10:FF:000009">
    <property type="entry name" value="Glutathione S-transferase omega-1"/>
    <property type="match status" value="1"/>
</dbReference>
<evidence type="ECO:0000256" key="4">
    <source>
        <dbReference type="ARBA" id="ARBA00049544"/>
    </source>
</evidence>
<evidence type="ECO:0000259" key="6">
    <source>
        <dbReference type="PROSITE" id="PS50404"/>
    </source>
</evidence>
<evidence type="ECO:0000256" key="3">
    <source>
        <dbReference type="ARBA" id="ARBA00048353"/>
    </source>
</evidence>